<reference evidence="3 4" key="1">
    <citation type="submission" date="2023-03" db="EMBL/GenBank/DDBJ databases">
        <title>Draft genome sequence of Thalassotalea eurytherma JCM 18482T.</title>
        <authorList>
            <person name="Sawabe T."/>
        </authorList>
    </citation>
    <scope>NUCLEOTIDE SEQUENCE [LARGE SCALE GENOMIC DNA]</scope>
    <source>
        <strain evidence="3 4">JCM 18482</strain>
    </source>
</reference>
<dbReference type="EMBL" id="BSSU01000010">
    <property type="protein sequence ID" value="GLX82710.1"/>
    <property type="molecule type" value="Genomic_DNA"/>
</dbReference>
<dbReference type="InterPro" id="IPR016087">
    <property type="entry name" value="Chalcone_isomerase"/>
</dbReference>
<evidence type="ECO:0000313" key="3">
    <source>
        <dbReference type="EMBL" id="GLX82710.1"/>
    </source>
</evidence>
<evidence type="ECO:0000256" key="1">
    <source>
        <dbReference type="SAM" id="SignalP"/>
    </source>
</evidence>
<evidence type="ECO:0000259" key="2">
    <source>
        <dbReference type="Pfam" id="PF16036"/>
    </source>
</evidence>
<dbReference type="InterPro" id="IPR016088">
    <property type="entry name" value="Chalcone_isomerase_3-sand"/>
</dbReference>
<organism evidence="3 4">
    <name type="scientific">Thalassotalea eurytherma</name>
    <dbReference type="NCBI Taxonomy" id="1144278"/>
    <lineage>
        <taxon>Bacteria</taxon>
        <taxon>Pseudomonadati</taxon>
        <taxon>Pseudomonadota</taxon>
        <taxon>Gammaproteobacteria</taxon>
        <taxon>Alteromonadales</taxon>
        <taxon>Colwelliaceae</taxon>
        <taxon>Thalassotalea</taxon>
    </lineage>
</organism>
<keyword evidence="4" id="KW-1185">Reference proteome</keyword>
<gene>
    <name evidence="3" type="ORF">theurythT_21620</name>
</gene>
<protein>
    <recommendedName>
        <fullName evidence="2">Chalcone isomerase domain-containing protein</fullName>
    </recommendedName>
</protein>
<comment type="caution">
    <text evidence="3">The sequence shown here is derived from an EMBL/GenBank/DDBJ whole genome shotgun (WGS) entry which is preliminary data.</text>
</comment>
<feature type="signal peptide" evidence="1">
    <location>
        <begin position="1"/>
        <end position="22"/>
    </location>
</feature>
<dbReference type="RefSeq" id="WP_284208081.1">
    <property type="nucleotide sequence ID" value="NZ_BSSU01000010.1"/>
</dbReference>
<dbReference type="SUPFAM" id="SSF54626">
    <property type="entry name" value="Chalcone isomerase"/>
    <property type="match status" value="1"/>
</dbReference>
<dbReference type="Pfam" id="PF16036">
    <property type="entry name" value="Chalcone_3"/>
    <property type="match status" value="1"/>
</dbReference>
<feature type="domain" description="Chalcone isomerase" evidence="2">
    <location>
        <begin position="23"/>
        <end position="79"/>
    </location>
</feature>
<proteinExistence type="predicted"/>
<evidence type="ECO:0000313" key="4">
    <source>
        <dbReference type="Proteomes" id="UP001157133"/>
    </source>
</evidence>
<dbReference type="Proteomes" id="UP001157133">
    <property type="component" value="Unassembled WGS sequence"/>
</dbReference>
<dbReference type="InterPro" id="IPR036298">
    <property type="entry name" value="Chalcone_isomerase_sf"/>
</dbReference>
<accession>A0ABQ6H3G6</accession>
<feature type="chain" id="PRO_5046929387" description="Chalcone isomerase domain-containing protein" evidence="1">
    <location>
        <begin position="23"/>
        <end position="82"/>
    </location>
</feature>
<dbReference type="Gene3D" id="3.50.70.10">
    <property type="match status" value="1"/>
</dbReference>
<sequence length="82" mass="9193">MINFVGHCLFICLLVLSNQAFSKQITGIEVPETKHVTQTLLTLNGAGVRSKFFMDLYVGSLYLKTPETIADKVITLDETRRC</sequence>
<keyword evidence="1" id="KW-0732">Signal</keyword>
<name>A0ABQ6H3G6_9GAMM</name>